<organism evidence="1 2">
    <name type="scientific">Limosilactobacillus pontis DSM 8475</name>
    <dbReference type="NCBI Taxonomy" id="1423794"/>
    <lineage>
        <taxon>Bacteria</taxon>
        <taxon>Bacillati</taxon>
        <taxon>Bacillota</taxon>
        <taxon>Bacilli</taxon>
        <taxon>Lactobacillales</taxon>
        <taxon>Lactobacillaceae</taxon>
        <taxon>Limosilactobacillus</taxon>
    </lineage>
</organism>
<dbReference type="GeneID" id="87978757"/>
<dbReference type="RefSeq" id="WP_057808284.1">
    <property type="nucleotide sequence ID" value="NZ_AZGO01000065.1"/>
</dbReference>
<gene>
    <name evidence="1" type="ORF">FD34_GL000895</name>
</gene>
<evidence type="ECO:0000313" key="2">
    <source>
        <dbReference type="Proteomes" id="UP000051085"/>
    </source>
</evidence>
<dbReference type="AlphaFoldDB" id="A0A922TH99"/>
<reference evidence="1 2" key="1">
    <citation type="journal article" date="2015" name="Genome Announc.">
        <title>Expanding the biotechnology potential of lactobacilli through comparative genomics of 213 strains and associated genera.</title>
        <authorList>
            <person name="Sun Z."/>
            <person name="Harris H.M."/>
            <person name="McCann A."/>
            <person name="Guo C."/>
            <person name="Argimon S."/>
            <person name="Zhang W."/>
            <person name="Yang X."/>
            <person name="Jeffery I.B."/>
            <person name="Cooney J.C."/>
            <person name="Kagawa T.F."/>
            <person name="Liu W."/>
            <person name="Song Y."/>
            <person name="Salvetti E."/>
            <person name="Wrobel A."/>
            <person name="Rasinkangas P."/>
            <person name="Parkhill J."/>
            <person name="Rea M.C."/>
            <person name="O'Sullivan O."/>
            <person name="Ritari J."/>
            <person name="Douillard F.P."/>
            <person name="Paul Ross R."/>
            <person name="Yang R."/>
            <person name="Briner A.E."/>
            <person name="Felis G.E."/>
            <person name="de Vos W.M."/>
            <person name="Barrangou R."/>
            <person name="Klaenhammer T.R."/>
            <person name="Caufield P.W."/>
            <person name="Cui Y."/>
            <person name="Zhang H."/>
            <person name="O'Toole P.W."/>
        </authorList>
    </citation>
    <scope>NUCLEOTIDE SEQUENCE [LARGE SCALE GENOMIC DNA]</scope>
    <source>
        <strain evidence="1 2">DSM 8475</strain>
    </source>
</reference>
<dbReference type="Proteomes" id="UP000051085">
    <property type="component" value="Unassembled WGS sequence"/>
</dbReference>
<sequence>MRTPKIAKLILNSENFESFTIPVKAIIDLKIGGITIAIAVDDAGQLTRSRDCRDLVLRVDLAYLHQLPTDAFDDEGCQLMLDDRLALMPDLVDVDLVDTAGETTTVRLPWRDGDVDDINAAIRVQVSPDRGQLEMIIE</sequence>
<protein>
    <submittedName>
        <fullName evidence="1">Uncharacterized protein</fullName>
    </submittedName>
</protein>
<name>A0A922TH99_9LACO</name>
<comment type="caution">
    <text evidence="1">The sequence shown here is derived from an EMBL/GenBank/DDBJ whole genome shotgun (WGS) entry which is preliminary data.</text>
</comment>
<accession>A0A922TH99</accession>
<proteinExistence type="predicted"/>
<dbReference type="EMBL" id="AZGO01000065">
    <property type="protein sequence ID" value="KRM35383.1"/>
    <property type="molecule type" value="Genomic_DNA"/>
</dbReference>
<evidence type="ECO:0000313" key="1">
    <source>
        <dbReference type="EMBL" id="KRM35383.1"/>
    </source>
</evidence>